<evidence type="ECO:0000256" key="1">
    <source>
        <dbReference type="ARBA" id="ARBA00004429"/>
    </source>
</evidence>
<dbReference type="Proteomes" id="UP000609531">
    <property type="component" value="Unassembled WGS sequence"/>
</dbReference>
<feature type="transmembrane region" description="Helical" evidence="8">
    <location>
        <begin position="125"/>
        <end position="145"/>
    </location>
</feature>
<dbReference type="AlphaFoldDB" id="A0A934MDN9"/>
<dbReference type="GO" id="GO:0055085">
    <property type="term" value="P:transmembrane transport"/>
    <property type="evidence" value="ECO:0007669"/>
    <property type="project" value="InterPro"/>
</dbReference>
<comment type="subcellular location">
    <subcellularLocation>
        <location evidence="1">Cell inner membrane</location>
        <topology evidence="1">Multi-pass membrane protein</topology>
    </subcellularLocation>
    <subcellularLocation>
        <location evidence="8">Cell membrane</location>
        <topology evidence="8">Multi-pass membrane protein</topology>
    </subcellularLocation>
</comment>
<dbReference type="InterPro" id="IPR000515">
    <property type="entry name" value="MetI-like"/>
</dbReference>
<feature type="transmembrane region" description="Helical" evidence="8">
    <location>
        <begin position="182"/>
        <end position="207"/>
    </location>
</feature>
<gene>
    <name evidence="10" type="ORF">JCR33_12800</name>
</gene>
<evidence type="ECO:0000256" key="5">
    <source>
        <dbReference type="ARBA" id="ARBA00022692"/>
    </source>
</evidence>
<comment type="caution">
    <text evidence="10">The sequence shown here is derived from an EMBL/GenBank/DDBJ whole genome shotgun (WGS) entry which is preliminary data.</text>
</comment>
<organism evidence="10 11">
    <name type="scientific">Acuticoccus mangrovi</name>
    <dbReference type="NCBI Taxonomy" id="2796142"/>
    <lineage>
        <taxon>Bacteria</taxon>
        <taxon>Pseudomonadati</taxon>
        <taxon>Pseudomonadota</taxon>
        <taxon>Alphaproteobacteria</taxon>
        <taxon>Hyphomicrobiales</taxon>
        <taxon>Amorphaceae</taxon>
        <taxon>Acuticoccus</taxon>
    </lineage>
</organism>
<dbReference type="InterPro" id="IPR035906">
    <property type="entry name" value="MetI-like_sf"/>
</dbReference>
<sequence>MILRVFVYIVVALMVAPIIVTLPVALTSAGIIRFPPQGLSLQWFIGIFQDQLLMAAAWRSFLLATLAAGAAVVISIPCAFAIERSRMPGRTAMETLITSPRTIPQIVLALGLLIWFETLGMAETFFGLVLAHLVVSVPFAFRTVLVSVSGLDRRLEWSSAILGAGPLQTFFRVTAPQIKTGVIAAFIFTFILSFNNVTLALFLSGIGERTLPVEMFQRMYVGGMTPVIPAAAFVLAVVGAVLFVVLDRTIGVFRYLAGGE</sequence>
<dbReference type="CDD" id="cd06261">
    <property type="entry name" value="TM_PBP2"/>
    <property type="match status" value="1"/>
</dbReference>
<evidence type="ECO:0000256" key="2">
    <source>
        <dbReference type="ARBA" id="ARBA00022448"/>
    </source>
</evidence>
<reference evidence="10" key="1">
    <citation type="submission" date="2020-12" db="EMBL/GenBank/DDBJ databases">
        <title>Bacterial taxonomy.</title>
        <authorList>
            <person name="Pan X."/>
        </authorList>
    </citation>
    <scope>NUCLEOTIDE SEQUENCE</scope>
    <source>
        <strain evidence="10">B2012</strain>
    </source>
</reference>
<evidence type="ECO:0000313" key="11">
    <source>
        <dbReference type="Proteomes" id="UP000609531"/>
    </source>
</evidence>
<dbReference type="PANTHER" id="PTHR43357">
    <property type="entry name" value="INNER MEMBRANE ABC TRANSPORTER PERMEASE PROTEIN YDCV"/>
    <property type="match status" value="1"/>
</dbReference>
<keyword evidence="2 8" id="KW-0813">Transport</keyword>
<keyword evidence="4" id="KW-0997">Cell inner membrane</keyword>
<feature type="transmembrane region" description="Helical" evidence="8">
    <location>
        <begin position="7"/>
        <end position="32"/>
    </location>
</feature>
<evidence type="ECO:0000256" key="6">
    <source>
        <dbReference type="ARBA" id="ARBA00022989"/>
    </source>
</evidence>
<feature type="transmembrane region" description="Helical" evidence="8">
    <location>
        <begin position="102"/>
        <end position="119"/>
    </location>
</feature>
<keyword evidence="11" id="KW-1185">Reference proteome</keyword>
<keyword evidence="6 8" id="KW-1133">Transmembrane helix</keyword>
<dbReference type="EMBL" id="JAEKJA010000010">
    <property type="protein sequence ID" value="MBJ3776577.1"/>
    <property type="molecule type" value="Genomic_DNA"/>
</dbReference>
<comment type="similarity">
    <text evidence="8">Belongs to the binding-protein-dependent transport system permease family.</text>
</comment>
<evidence type="ECO:0000256" key="8">
    <source>
        <dbReference type="RuleBase" id="RU363032"/>
    </source>
</evidence>
<evidence type="ECO:0000256" key="7">
    <source>
        <dbReference type="ARBA" id="ARBA00023136"/>
    </source>
</evidence>
<keyword evidence="3" id="KW-1003">Cell membrane</keyword>
<evidence type="ECO:0000313" key="10">
    <source>
        <dbReference type="EMBL" id="MBJ3776577.1"/>
    </source>
</evidence>
<keyword evidence="5 8" id="KW-0812">Transmembrane</keyword>
<dbReference type="Gene3D" id="1.10.3720.10">
    <property type="entry name" value="MetI-like"/>
    <property type="match status" value="1"/>
</dbReference>
<proteinExistence type="inferred from homology"/>
<accession>A0A934MDN9</accession>
<evidence type="ECO:0000256" key="3">
    <source>
        <dbReference type="ARBA" id="ARBA00022475"/>
    </source>
</evidence>
<dbReference type="RefSeq" id="WP_198882482.1">
    <property type="nucleotide sequence ID" value="NZ_JAEKJA010000010.1"/>
</dbReference>
<protein>
    <submittedName>
        <fullName evidence="10">ABC transporter permease</fullName>
    </submittedName>
</protein>
<feature type="domain" description="ABC transmembrane type-1" evidence="9">
    <location>
        <begin position="57"/>
        <end position="246"/>
    </location>
</feature>
<feature type="transmembrane region" description="Helical" evidence="8">
    <location>
        <begin position="227"/>
        <end position="246"/>
    </location>
</feature>
<dbReference type="PANTHER" id="PTHR43357:SF4">
    <property type="entry name" value="INNER MEMBRANE ABC TRANSPORTER PERMEASE PROTEIN YDCV"/>
    <property type="match status" value="1"/>
</dbReference>
<dbReference type="SUPFAM" id="SSF161098">
    <property type="entry name" value="MetI-like"/>
    <property type="match status" value="1"/>
</dbReference>
<feature type="transmembrane region" description="Helical" evidence="8">
    <location>
        <begin position="61"/>
        <end position="82"/>
    </location>
</feature>
<evidence type="ECO:0000259" key="9">
    <source>
        <dbReference type="PROSITE" id="PS50928"/>
    </source>
</evidence>
<evidence type="ECO:0000256" key="4">
    <source>
        <dbReference type="ARBA" id="ARBA00022519"/>
    </source>
</evidence>
<dbReference type="PROSITE" id="PS50928">
    <property type="entry name" value="ABC_TM1"/>
    <property type="match status" value="1"/>
</dbReference>
<name>A0A934MDN9_9HYPH</name>
<dbReference type="GO" id="GO:0005886">
    <property type="term" value="C:plasma membrane"/>
    <property type="evidence" value="ECO:0007669"/>
    <property type="project" value="UniProtKB-SubCell"/>
</dbReference>
<keyword evidence="7 8" id="KW-0472">Membrane</keyword>
<dbReference type="Pfam" id="PF00528">
    <property type="entry name" value="BPD_transp_1"/>
    <property type="match status" value="1"/>
</dbReference>